<evidence type="ECO:0000256" key="1">
    <source>
        <dbReference type="SAM" id="MobiDB-lite"/>
    </source>
</evidence>
<comment type="caution">
    <text evidence="2">The sequence shown here is derived from an EMBL/GenBank/DDBJ whole genome shotgun (WGS) entry which is preliminary data.</text>
</comment>
<evidence type="ECO:0000313" key="2">
    <source>
        <dbReference type="EMBL" id="MXN16837.1"/>
    </source>
</evidence>
<accession>A0A6L7G0D1</accession>
<dbReference type="RefSeq" id="WP_160891579.1">
    <property type="nucleotide sequence ID" value="NZ_WUMU01000003.1"/>
</dbReference>
<evidence type="ECO:0000313" key="3">
    <source>
        <dbReference type="Proteomes" id="UP000477911"/>
    </source>
</evidence>
<keyword evidence="3" id="KW-1185">Reference proteome</keyword>
<feature type="region of interest" description="Disordered" evidence="1">
    <location>
        <begin position="1"/>
        <end position="24"/>
    </location>
</feature>
<dbReference type="EMBL" id="WUMU01000003">
    <property type="protein sequence ID" value="MXN16837.1"/>
    <property type="molecule type" value="Genomic_DNA"/>
</dbReference>
<reference evidence="2 3" key="1">
    <citation type="submission" date="2019-12" db="EMBL/GenBank/DDBJ databases">
        <authorList>
            <person name="Li M."/>
        </authorList>
    </citation>
    <scope>NUCLEOTIDE SEQUENCE [LARGE SCALE GENOMIC DNA]</scope>
    <source>
        <strain evidence="2 3">GBMRC 2024</strain>
    </source>
</reference>
<proteinExistence type="predicted"/>
<name>A0A6L7G0D1_9RHOB</name>
<dbReference type="Proteomes" id="UP000477911">
    <property type="component" value="Unassembled WGS sequence"/>
</dbReference>
<protein>
    <submittedName>
        <fullName evidence="2">Uncharacterized protein</fullName>
    </submittedName>
</protein>
<dbReference type="AlphaFoldDB" id="A0A6L7G0D1"/>
<sequence>MTDFIEFPLESGPQPVPRPGQPLPRRRALRFRVIDGPEQLPEEAGLFVLMGARPGETPRPLAFGHVPGNLRKQLPQRPEFAQALREGYLTTAIAPLPPGCDPERMVEALGRQHRAPINRRQRALREIDAARLRPAPLEDEPPLAAQ</sequence>
<gene>
    <name evidence="2" type="ORF">GR170_03240</name>
</gene>
<organism evidence="2 3">
    <name type="scientific">Pseudooceanicola albus</name>
    <dbReference type="NCBI Taxonomy" id="2692189"/>
    <lineage>
        <taxon>Bacteria</taxon>
        <taxon>Pseudomonadati</taxon>
        <taxon>Pseudomonadota</taxon>
        <taxon>Alphaproteobacteria</taxon>
        <taxon>Rhodobacterales</taxon>
        <taxon>Paracoccaceae</taxon>
        <taxon>Pseudooceanicola</taxon>
    </lineage>
</organism>